<keyword evidence="19" id="KW-1185">Reference proteome</keyword>
<evidence type="ECO:0000256" key="6">
    <source>
        <dbReference type="ARBA" id="ARBA00022927"/>
    </source>
</evidence>
<dbReference type="GeneID" id="20214441"/>
<evidence type="ECO:0000313" key="18">
    <source>
        <dbReference type="EnsemblMetazoa" id="HelroP70306"/>
    </source>
</evidence>
<evidence type="ECO:0000256" key="4">
    <source>
        <dbReference type="ARBA" id="ARBA00022723"/>
    </source>
</evidence>
<dbReference type="PROSITE" id="PS50003">
    <property type="entry name" value="PH_DOMAIN"/>
    <property type="match status" value="1"/>
</dbReference>
<dbReference type="Pfam" id="PF00169">
    <property type="entry name" value="PH"/>
    <property type="match status" value="1"/>
</dbReference>
<dbReference type="AlphaFoldDB" id="T1G043"/>
<evidence type="ECO:0008006" key="20">
    <source>
        <dbReference type="Google" id="ProtNLM"/>
    </source>
</evidence>
<evidence type="ECO:0000259" key="14">
    <source>
        <dbReference type="PROSITE" id="PS50003"/>
    </source>
</evidence>
<keyword evidence="8" id="KW-0446">Lipid-binding</keyword>
<evidence type="ECO:0000259" key="15">
    <source>
        <dbReference type="PROSITE" id="PS50004"/>
    </source>
</evidence>
<keyword evidence="13" id="KW-1133">Transmembrane helix</keyword>
<evidence type="ECO:0000256" key="12">
    <source>
        <dbReference type="SAM" id="MobiDB-lite"/>
    </source>
</evidence>
<dbReference type="EMBL" id="KB097700">
    <property type="protein sequence ID" value="ESN91524.1"/>
    <property type="molecule type" value="Genomic_DNA"/>
</dbReference>
<dbReference type="CDD" id="cd01234">
    <property type="entry name" value="PH_CADPS"/>
    <property type="match status" value="1"/>
</dbReference>
<dbReference type="KEGG" id="hro:HELRODRAFT_70306"/>
<dbReference type="PROSITE" id="PS50004">
    <property type="entry name" value="C2"/>
    <property type="match status" value="1"/>
</dbReference>
<evidence type="ECO:0000256" key="5">
    <source>
        <dbReference type="ARBA" id="ARBA00022837"/>
    </source>
</evidence>
<evidence type="ECO:0000256" key="11">
    <source>
        <dbReference type="ARBA" id="ARBA00034103"/>
    </source>
</evidence>
<keyword evidence="2" id="KW-0813">Transport</keyword>
<evidence type="ECO:0000256" key="3">
    <source>
        <dbReference type="ARBA" id="ARBA00022483"/>
    </source>
</evidence>
<dbReference type="SMART" id="SM00233">
    <property type="entry name" value="PH"/>
    <property type="match status" value="1"/>
</dbReference>
<evidence type="ECO:0000313" key="17">
    <source>
        <dbReference type="EMBL" id="ESN91524.1"/>
    </source>
</evidence>
<keyword evidence="4" id="KW-0479">Metal-binding</keyword>
<dbReference type="PANTHER" id="PTHR12166:SF8">
    <property type="entry name" value="CALCIUM-DEPENDENT SECRETION ACTIVATOR"/>
    <property type="match status" value="1"/>
</dbReference>
<protein>
    <recommendedName>
        <fullName evidence="20">PH domain-containing protein</fullName>
    </recommendedName>
</protein>
<keyword evidence="6" id="KW-0653">Protein transport</keyword>
<evidence type="ECO:0000256" key="10">
    <source>
        <dbReference type="ARBA" id="ARBA00023329"/>
    </source>
</evidence>
<feature type="compositionally biased region" description="Basic and acidic residues" evidence="12">
    <location>
        <begin position="30"/>
        <end position="42"/>
    </location>
</feature>
<dbReference type="GO" id="GO:0006887">
    <property type="term" value="P:exocytosis"/>
    <property type="evidence" value="ECO:0000318"/>
    <property type="project" value="GO_Central"/>
</dbReference>
<keyword evidence="5" id="KW-0106">Calcium</keyword>
<dbReference type="Pfam" id="PF25341">
    <property type="entry name" value="C2_CAPS"/>
    <property type="match status" value="1"/>
</dbReference>
<organism evidence="18 19">
    <name type="scientific">Helobdella robusta</name>
    <name type="common">Californian leech</name>
    <dbReference type="NCBI Taxonomy" id="6412"/>
    <lineage>
        <taxon>Eukaryota</taxon>
        <taxon>Metazoa</taxon>
        <taxon>Spiralia</taxon>
        <taxon>Lophotrochozoa</taxon>
        <taxon>Annelida</taxon>
        <taxon>Clitellata</taxon>
        <taxon>Hirudinea</taxon>
        <taxon>Rhynchobdellida</taxon>
        <taxon>Glossiphoniidae</taxon>
        <taxon>Helobdella</taxon>
    </lineage>
</organism>
<dbReference type="InterPro" id="IPR014770">
    <property type="entry name" value="Munc13_1"/>
</dbReference>
<comment type="subcellular location">
    <subcellularLocation>
        <location evidence="1">Cytoplasmic vesicle membrane</location>
    </subcellularLocation>
    <subcellularLocation>
        <location evidence="11">Synapse</location>
    </subcellularLocation>
</comment>
<reference evidence="18" key="3">
    <citation type="submission" date="2015-06" db="UniProtKB">
        <authorList>
            <consortium name="EnsemblMetazoa"/>
        </authorList>
    </citation>
    <scope>IDENTIFICATION</scope>
</reference>
<keyword evidence="7" id="KW-0770">Synapse</keyword>
<dbReference type="InterPro" id="IPR010439">
    <property type="entry name" value="MUN_dom"/>
</dbReference>
<dbReference type="GO" id="GO:0015031">
    <property type="term" value="P:protein transport"/>
    <property type="evidence" value="ECO:0007669"/>
    <property type="project" value="UniProtKB-KW"/>
</dbReference>
<evidence type="ECO:0000256" key="1">
    <source>
        <dbReference type="ARBA" id="ARBA00004156"/>
    </source>
</evidence>
<dbReference type="InterPro" id="IPR057457">
    <property type="entry name" value="CAPS_C2"/>
</dbReference>
<keyword evidence="13" id="KW-0812">Transmembrane</keyword>
<name>T1G043_HELRO</name>
<dbReference type="Pfam" id="PF06292">
    <property type="entry name" value="MUN"/>
    <property type="match status" value="1"/>
</dbReference>
<feature type="domain" description="C2" evidence="15">
    <location>
        <begin position="315"/>
        <end position="429"/>
    </location>
</feature>
<dbReference type="Gene3D" id="2.60.40.150">
    <property type="entry name" value="C2 domain"/>
    <property type="match status" value="1"/>
</dbReference>
<dbReference type="Gene3D" id="2.30.29.30">
    <property type="entry name" value="Pleckstrin-homology domain (PH domain)/Phosphotyrosine-binding domain (PTB)"/>
    <property type="match status" value="1"/>
</dbReference>
<dbReference type="HOGENOM" id="CLU_007068_0_0_1"/>
<evidence type="ECO:0000259" key="16">
    <source>
        <dbReference type="PROSITE" id="PS51258"/>
    </source>
</evidence>
<dbReference type="CTD" id="20214441"/>
<dbReference type="InterPro" id="IPR035892">
    <property type="entry name" value="C2_domain_sf"/>
</dbReference>
<dbReference type="PANTHER" id="PTHR12166">
    <property type="entry name" value="CALCIUM-DEPENDENT SECRETION ACTIVATOR"/>
    <property type="match status" value="1"/>
</dbReference>
<dbReference type="InParanoid" id="T1G043"/>
<dbReference type="SUPFAM" id="SSF49562">
    <property type="entry name" value="C2 domain (Calcium/lipid-binding domain, CaLB)"/>
    <property type="match status" value="1"/>
</dbReference>
<dbReference type="EMBL" id="AMQM01002098">
    <property type="status" value="NOT_ANNOTATED_CDS"/>
    <property type="molecule type" value="Genomic_DNA"/>
</dbReference>
<dbReference type="EnsemblMetazoa" id="HelroT70306">
    <property type="protein sequence ID" value="HelroP70306"/>
    <property type="gene ID" value="HelroG70306"/>
</dbReference>
<feature type="region of interest" description="Disordered" evidence="12">
    <location>
        <begin position="1"/>
        <end position="42"/>
    </location>
</feature>
<evidence type="ECO:0000256" key="13">
    <source>
        <dbReference type="SAM" id="Phobius"/>
    </source>
</evidence>
<evidence type="ECO:0000256" key="2">
    <source>
        <dbReference type="ARBA" id="ARBA00022448"/>
    </source>
</evidence>
<reference evidence="19" key="1">
    <citation type="submission" date="2012-12" db="EMBL/GenBank/DDBJ databases">
        <authorList>
            <person name="Hellsten U."/>
            <person name="Grimwood J."/>
            <person name="Chapman J.A."/>
            <person name="Shapiro H."/>
            <person name="Aerts A."/>
            <person name="Otillar R.P."/>
            <person name="Terry A.Y."/>
            <person name="Boore J.L."/>
            <person name="Simakov O."/>
            <person name="Marletaz F."/>
            <person name="Cho S.-J."/>
            <person name="Edsinger-Gonzales E."/>
            <person name="Havlak P."/>
            <person name="Kuo D.-H."/>
            <person name="Larsson T."/>
            <person name="Lv J."/>
            <person name="Arendt D."/>
            <person name="Savage R."/>
            <person name="Osoegawa K."/>
            <person name="de Jong P."/>
            <person name="Lindberg D.R."/>
            <person name="Seaver E.C."/>
            <person name="Weisblat D.A."/>
            <person name="Putnam N.H."/>
            <person name="Grigoriev I.V."/>
            <person name="Rokhsar D.S."/>
        </authorList>
    </citation>
    <scope>NUCLEOTIDE SEQUENCE</scope>
</reference>
<dbReference type="FunCoup" id="T1G043">
    <property type="interactions" value="117"/>
</dbReference>
<feature type="domain" description="MHD1" evidence="16">
    <location>
        <begin position="881"/>
        <end position="1012"/>
    </location>
</feature>
<sequence length="1244" mass="144008">MAHLIHKAGGSIRSDPREPRPSSPSPSQVSERETEQEKAEKEEEIRRKKLQIYVFVMRCIAYPFNAKQPTDMVRRQTKLTKQQLQTTKERFQSFLRGELCIAADEAFVNAVQSYYESFLKSERVASMVKGGFCSASDFRDIFKNNIEKRIRRLPEIEGLPKETVLNSWMGKFDQIFRGDEDPRKWSQRMGMVNMGSSEAILTKEQLFDLFQNILSIKKYEHQILYNALQLDNVDEQAAQVRRELDGRLHAAEELVKRRRALPRFVVKEMDTLYVEELRTAVAMLMANLESVPVTKGSNDTKYTLKLNRYKKLMDMSEENEPALSKVDLVLTFAMEVVVMEVKGLKSLPANKIVYCTMEVDGADKLQTDQAEASRPCWDTQGDFTTNYPLPVVKVKLFTESSGLLSLEDKELGRVIITPTATSPKTPEWYQLTTTKNCPDKNLKIKIAIRIDKPQNLKHCGYLYAQGRSVWKRWKKRYYVLVQVSQYTFAMCSYHERKQDPVEIQQLDGFTVDYCEPLEGMEGGKYYFNIVREGDQTTFATEDENERSLWVQAIYRATGQSHKPMPPSNQPSKSTNMQLSKVQGGWFLDIWVYTLYTDKARKHGLEEFVTAVPGNFEHHDLFKLLQKLTLDYRLNDQFTSLGWFSPGQIFVLDEYCARYGVRGCKRHLFYLTQLLEHSQQGTMIDSTLMHYSFAFCASHVHGKKPDGIGSILHEERDRFAEIKDQLKFHLETQITNFRFVFPFGRPEGALKATLSLLERVLMKDIVTPVPAEEIHMFLKKCLEKAALINYTKVAEQSKVEGSLRRWCVYSTVVCCCHCCCCFFLPTVHRYDDIKKKIENLTHLAELCIEVLQQNDEYHTEAFSWFSDLMVEHAEIFWSLFSVDMDALLENQPPDTWDSFPLFQMLNDYLRNHESLCGGKFHSHLRDAFAPLVVRYVDLMESSIAQSVNNGFERELWKPQGNGCATSEDMLWKLEALQTFVHDLHWPEEVFADHLNHRLKVISSEMIEAASKRCVVSFESWLKKGPRTTDYVFPSEMLVMLNVIVDFKNQSIIQSLNVSIKQSINQKQLYSDDELLEQVHLQMTKSLLERLLCVLENALGKLARYDQGSLFSSVLTLTVSVIIIIIIIIIIIQKPTDELSRSYISFMRVSLDQVRQKVADELYILNLLETWYTSQIKMMNDWLVERIDSSLHPYQLNCLLSISRKCYSDFELQGVSESVLNSKTYQSICSRLQVYDCFVVFDVPLL</sequence>
<evidence type="ECO:0000256" key="7">
    <source>
        <dbReference type="ARBA" id="ARBA00023018"/>
    </source>
</evidence>
<keyword evidence="10" id="KW-0968">Cytoplasmic vesicle</keyword>
<dbReference type="eggNOG" id="KOG3543">
    <property type="taxonomic scope" value="Eukaryota"/>
</dbReference>
<dbReference type="GO" id="GO:1990504">
    <property type="term" value="P:dense core granule exocytosis"/>
    <property type="evidence" value="ECO:0007669"/>
    <property type="project" value="InterPro"/>
</dbReference>
<feature type="transmembrane region" description="Helical" evidence="13">
    <location>
        <begin position="1108"/>
        <end position="1130"/>
    </location>
</feature>
<dbReference type="GO" id="GO:0016079">
    <property type="term" value="P:synaptic vesicle exocytosis"/>
    <property type="evidence" value="ECO:0007669"/>
    <property type="project" value="InterPro"/>
</dbReference>
<dbReference type="EMBL" id="AMQM01002099">
    <property type="status" value="NOT_ANNOTATED_CDS"/>
    <property type="molecule type" value="Genomic_DNA"/>
</dbReference>
<evidence type="ECO:0000256" key="9">
    <source>
        <dbReference type="ARBA" id="ARBA00023136"/>
    </source>
</evidence>
<dbReference type="SUPFAM" id="SSF50729">
    <property type="entry name" value="PH domain-like"/>
    <property type="match status" value="1"/>
</dbReference>
<accession>T1G043</accession>
<dbReference type="GO" id="GO:0098793">
    <property type="term" value="C:presynapse"/>
    <property type="evidence" value="ECO:0007669"/>
    <property type="project" value="GOC"/>
</dbReference>
<dbReference type="GO" id="GO:0046872">
    <property type="term" value="F:metal ion binding"/>
    <property type="evidence" value="ECO:0007669"/>
    <property type="project" value="UniProtKB-KW"/>
</dbReference>
<evidence type="ECO:0000313" key="19">
    <source>
        <dbReference type="Proteomes" id="UP000015101"/>
    </source>
</evidence>
<dbReference type="InterPro" id="IPR001849">
    <property type="entry name" value="PH_domain"/>
</dbReference>
<dbReference type="RefSeq" id="XP_009030112.1">
    <property type="nucleotide sequence ID" value="XM_009031864.1"/>
</dbReference>
<dbReference type="EMBL" id="AMQM01002100">
    <property type="status" value="NOT_ANNOTATED_CDS"/>
    <property type="molecule type" value="Genomic_DNA"/>
</dbReference>
<dbReference type="FunFam" id="2.30.29.30:FF:000007">
    <property type="entry name" value="Calcium-dependent secretion activator 2 isoform B"/>
    <property type="match status" value="1"/>
</dbReference>
<evidence type="ECO:0000256" key="8">
    <source>
        <dbReference type="ARBA" id="ARBA00023121"/>
    </source>
</evidence>
<dbReference type="OrthoDB" id="10063282at2759"/>
<dbReference type="Proteomes" id="UP000015101">
    <property type="component" value="Unassembled WGS sequence"/>
</dbReference>
<keyword evidence="3" id="KW-0268">Exocytosis</keyword>
<proteinExistence type="predicted"/>
<feature type="domain" description="PH" evidence="14">
    <location>
        <begin position="455"/>
        <end position="558"/>
    </location>
</feature>
<dbReference type="OMA" id="FAFCATH"/>
<dbReference type="SMART" id="SM01145">
    <property type="entry name" value="DUF1041"/>
    <property type="match status" value="1"/>
</dbReference>
<dbReference type="InterPro" id="IPR000008">
    <property type="entry name" value="C2_dom"/>
</dbReference>
<dbReference type="GO" id="GO:0030659">
    <property type="term" value="C:cytoplasmic vesicle membrane"/>
    <property type="evidence" value="ECO:0007669"/>
    <property type="project" value="UniProtKB-SubCell"/>
</dbReference>
<dbReference type="PROSITE" id="PS51258">
    <property type="entry name" value="MHD1"/>
    <property type="match status" value="1"/>
</dbReference>
<dbReference type="InterPro" id="IPR033227">
    <property type="entry name" value="CAPS"/>
</dbReference>
<reference evidence="17 19" key="2">
    <citation type="journal article" date="2013" name="Nature">
        <title>Insights into bilaterian evolution from three spiralian genomes.</title>
        <authorList>
            <person name="Simakov O."/>
            <person name="Marletaz F."/>
            <person name="Cho S.J."/>
            <person name="Edsinger-Gonzales E."/>
            <person name="Havlak P."/>
            <person name="Hellsten U."/>
            <person name="Kuo D.H."/>
            <person name="Larsson T."/>
            <person name="Lv J."/>
            <person name="Arendt D."/>
            <person name="Savage R."/>
            <person name="Osoegawa K."/>
            <person name="de Jong P."/>
            <person name="Grimwood J."/>
            <person name="Chapman J.A."/>
            <person name="Shapiro H."/>
            <person name="Aerts A."/>
            <person name="Otillar R.P."/>
            <person name="Terry A.Y."/>
            <person name="Boore J.L."/>
            <person name="Grigoriev I.V."/>
            <person name="Lindberg D.R."/>
            <person name="Seaver E.C."/>
            <person name="Weisblat D.A."/>
            <person name="Putnam N.H."/>
            <person name="Rokhsar D.S."/>
        </authorList>
    </citation>
    <scope>NUCLEOTIDE SEQUENCE</scope>
</reference>
<dbReference type="InterPro" id="IPR011993">
    <property type="entry name" value="PH-like_dom_sf"/>
</dbReference>
<gene>
    <name evidence="18" type="primary">20214441</name>
    <name evidence="17" type="ORF">HELRODRAFT_70306</name>
</gene>
<keyword evidence="9 13" id="KW-0472">Membrane</keyword>
<dbReference type="GO" id="GO:0008289">
    <property type="term" value="F:lipid binding"/>
    <property type="evidence" value="ECO:0007669"/>
    <property type="project" value="UniProtKB-KW"/>
</dbReference>